<feature type="compositionally biased region" description="Basic and acidic residues" evidence="1">
    <location>
        <begin position="271"/>
        <end position="296"/>
    </location>
</feature>
<dbReference type="AlphaFoldDB" id="A0A813GWV2"/>
<dbReference type="Proteomes" id="UP000626109">
    <property type="component" value="Unassembled WGS sequence"/>
</dbReference>
<reference evidence="2" key="1">
    <citation type="submission" date="2021-02" db="EMBL/GenBank/DDBJ databases">
        <authorList>
            <person name="Dougan E. K."/>
            <person name="Rhodes N."/>
            <person name="Thang M."/>
            <person name="Chan C."/>
        </authorList>
    </citation>
    <scope>NUCLEOTIDE SEQUENCE</scope>
</reference>
<protein>
    <submittedName>
        <fullName evidence="2">Uncharacterized protein</fullName>
    </submittedName>
</protein>
<feature type="compositionally biased region" description="Basic and acidic residues" evidence="1">
    <location>
        <begin position="220"/>
        <end position="238"/>
    </location>
</feature>
<accession>A0A813GWV2</accession>
<feature type="region of interest" description="Disordered" evidence="1">
    <location>
        <begin position="156"/>
        <end position="309"/>
    </location>
</feature>
<proteinExistence type="predicted"/>
<dbReference type="EMBL" id="CAJNNW010000624">
    <property type="protein sequence ID" value="CAE8629509.1"/>
    <property type="molecule type" value="Genomic_DNA"/>
</dbReference>
<sequence length="309" mass="35043">MASEDVFEAEDALRRLDHWREALASDELRESSALRLAQAARGSLDLEFVVEVGSGVSDAQLQERLRQEAGRIRELFQEQGLEVRLGAEESERDRGASSSSAGSPAPAIEEVRRSASAAAAAQLQEGITEVEMQDHWMRLEEREREAASMGDFAGWHWRQGEGDAAPRPQSRRGRPASAPLGARDRVADRAAMDRFNHPTTPSGPRFLMHDSHWQQSKGNRIYERKEREERERKEREQTEVPPFRARPVPASVTTPQYQAMQAAASASRRSRSVEGGERRRERSPRQNSDERREPFKARPVPWRVTLPLY</sequence>
<evidence type="ECO:0000313" key="2">
    <source>
        <dbReference type="EMBL" id="CAE8629509.1"/>
    </source>
</evidence>
<evidence type="ECO:0000256" key="1">
    <source>
        <dbReference type="SAM" id="MobiDB-lite"/>
    </source>
</evidence>
<feature type="compositionally biased region" description="Low complexity" evidence="1">
    <location>
        <begin position="96"/>
        <end position="117"/>
    </location>
</feature>
<name>A0A813GWV2_POLGL</name>
<feature type="compositionally biased region" description="Basic and acidic residues" evidence="1">
    <location>
        <begin position="182"/>
        <end position="196"/>
    </location>
</feature>
<gene>
    <name evidence="2" type="ORF">PGLA2088_LOCUS880</name>
</gene>
<feature type="compositionally biased region" description="Basic and acidic residues" evidence="1">
    <location>
        <begin position="85"/>
        <end position="95"/>
    </location>
</feature>
<organism evidence="2 3">
    <name type="scientific">Polarella glacialis</name>
    <name type="common">Dinoflagellate</name>
    <dbReference type="NCBI Taxonomy" id="89957"/>
    <lineage>
        <taxon>Eukaryota</taxon>
        <taxon>Sar</taxon>
        <taxon>Alveolata</taxon>
        <taxon>Dinophyceae</taxon>
        <taxon>Suessiales</taxon>
        <taxon>Suessiaceae</taxon>
        <taxon>Polarella</taxon>
    </lineage>
</organism>
<comment type="caution">
    <text evidence="2">The sequence shown here is derived from an EMBL/GenBank/DDBJ whole genome shotgun (WGS) entry which is preliminary data.</text>
</comment>
<feature type="region of interest" description="Disordered" evidence="1">
    <location>
        <begin position="84"/>
        <end position="117"/>
    </location>
</feature>
<feature type="non-terminal residue" evidence="2">
    <location>
        <position position="309"/>
    </location>
</feature>
<evidence type="ECO:0000313" key="3">
    <source>
        <dbReference type="Proteomes" id="UP000626109"/>
    </source>
</evidence>